<dbReference type="AlphaFoldDB" id="A0A0E9SVE7"/>
<accession>A0A0E9SVE7</accession>
<proteinExistence type="predicted"/>
<sequence>MTAEALMHNSVNQAGDLSISVIFVVSSQSDSCGLIAPAMLVIYSLDTMAT</sequence>
<dbReference type="EMBL" id="GBXM01063942">
    <property type="protein sequence ID" value="JAH44635.1"/>
    <property type="molecule type" value="Transcribed_RNA"/>
</dbReference>
<evidence type="ECO:0000313" key="1">
    <source>
        <dbReference type="EMBL" id="JAH44635.1"/>
    </source>
</evidence>
<organism evidence="1">
    <name type="scientific">Anguilla anguilla</name>
    <name type="common">European freshwater eel</name>
    <name type="synonym">Muraena anguilla</name>
    <dbReference type="NCBI Taxonomy" id="7936"/>
    <lineage>
        <taxon>Eukaryota</taxon>
        <taxon>Metazoa</taxon>
        <taxon>Chordata</taxon>
        <taxon>Craniata</taxon>
        <taxon>Vertebrata</taxon>
        <taxon>Euteleostomi</taxon>
        <taxon>Actinopterygii</taxon>
        <taxon>Neopterygii</taxon>
        <taxon>Teleostei</taxon>
        <taxon>Anguilliformes</taxon>
        <taxon>Anguillidae</taxon>
        <taxon>Anguilla</taxon>
    </lineage>
</organism>
<reference evidence="1" key="1">
    <citation type="submission" date="2014-11" db="EMBL/GenBank/DDBJ databases">
        <authorList>
            <person name="Amaro Gonzalez C."/>
        </authorList>
    </citation>
    <scope>NUCLEOTIDE SEQUENCE</scope>
</reference>
<protein>
    <submittedName>
        <fullName evidence="1">Uncharacterized protein</fullName>
    </submittedName>
</protein>
<name>A0A0E9SVE7_ANGAN</name>
<reference evidence="1" key="2">
    <citation type="journal article" date="2015" name="Fish Shellfish Immunol.">
        <title>Early steps in the European eel (Anguilla anguilla)-Vibrio vulnificus interaction in the gills: Role of the RtxA13 toxin.</title>
        <authorList>
            <person name="Callol A."/>
            <person name="Pajuelo D."/>
            <person name="Ebbesson L."/>
            <person name="Teles M."/>
            <person name="MacKenzie S."/>
            <person name="Amaro C."/>
        </authorList>
    </citation>
    <scope>NUCLEOTIDE SEQUENCE</scope>
</reference>